<dbReference type="GO" id="GO:0006388">
    <property type="term" value="P:tRNA splicing, via endonucleolytic cleavage and ligation"/>
    <property type="evidence" value="ECO:0007669"/>
    <property type="project" value="UniProtKB-UniRule"/>
</dbReference>
<dbReference type="PANTHER" id="PTHR12684:SF2">
    <property type="entry name" value="TRNA 2'-PHOSPHOTRANSFERASE 1"/>
    <property type="match status" value="1"/>
</dbReference>
<dbReference type="GO" id="GO:0003950">
    <property type="term" value="F:NAD+ poly-ADP-ribosyltransferase activity"/>
    <property type="evidence" value="ECO:0007669"/>
    <property type="project" value="InterPro"/>
</dbReference>
<comment type="function">
    <text evidence="4 5">Removes the 2'-phosphate from RNA via an intermediate in which the phosphate is ADP-ribosylated by NAD followed by a presumed transesterification to release the RNA and generate ADP-ribose 1''-2''-cyclic phosphate (APPR&gt;P). May function as an ADP-ribosylase.</text>
</comment>
<dbReference type="Proteomes" id="UP000633619">
    <property type="component" value="Unassembled WGS sequence"/>
</dbReference>
<protein>
    <recommendedName>
        <fullName evidence="5">Probable RNA 2'-phosphotransferase</fullName>
        <ecNumber evidence="5">2.7.1.-</ecNumber>
    </recommendedName>
</protein>
<dbReference type="NCBIfam" id="NF002014">
    <property type="entry name" value="PRK00819.1-4"/>
    <property type="match status" value="1"/>
</dbReference>
<evidence type="ECO:0000256" key="2">
    <source>
        <dbReference type="ARBA" id="ARBA00022679"/>
    </source>
</evidence>
<keyword evidence="2 5" id="KW-0808">Transferase</keyword>
<dbReference type="HAMAP" id="MF_00299">
    <property type="entry name" value="KptA"/>
    <property type="match status" value="1"/>
</dbReference>
<dbReference type="AlphaFoldDB" id="A0A8I1A8J5"/>
<comment type="similarity">
    <text evidence="1 5">Belongs to the KptA/TPT1 family.</text>
</comment>
<proteinExistence type="inferred from homology"/>
<dbReference type="EMBL" id="JAECVW010000002">
    <property type="protein sequence ID" value="MBH8594666.1"/>
    <property type="molecule type" value="Genomic_DNA"/>
</dbReference>
<evidence type="ECO:0000313" key="6">
    <source>
        <dbReference type="EMBL" id="MBH8594666.1"/>
    </source>
</evidence>
<dbReference type="Gene3D" id="3.20.170.30">
    <property type="match status" value="1"/>
</dbReference>
<comment type="caution">
    <text evidence="6">The sequence shown here is derived from an EMBL/GenBank/DDBJ whole genome shotgun (WGS) entry which is preliminary data.</text>
</comment>
<dbReference type="InterPro" id="IPR022928">
    <property type="entry name" value="RNA_2'-PTrans_KptA"/>
</dbReference>
<sequence length="183" mass="20944">MVLLKSDVRLSKFLSKVLRHKPEMVGLELDQNGWVDVEQLLTACRNHGVPMDRTVFERIVATNEKQRFALSEDGQKIRANQGHSIAVDLNLKPVQPPDRLYHGTAERFLHSIRQKGLVKVKRHHVHLSGDPDVARKVGSRHGKPVILVVLAKEMHKEGYAFFRSANGVWLTDHVPVRYLKERK</sequence>
<gene>
    <name evidence="5" type="primary">kptA</name>
    <name evidence="6" type="ORF">I8U20_04905</name>
</gene>
<dbReference type="EC" id="2.7.1.-" evidence="5"/>
<dbReference type="InterPro" id="IPR002745">
    <property type="entry name" value="Ptrans_KptA/Tpt1"/>
</dbReference>
<reference evidence="6 7" key="1">
    <citation type="submission" date="2020-12" db="EMBL/GenBank/DDBJ databases">
        <title>WGS of Thermoactinomyces spp.</title>
        <authorList>
            <person name="Cheng K."/>
        </authorList>
    </citation>
    <scope>NUCLEOTIDE SEQUENCE [LARGE SCALE GENOMIC DNA]</scope>
    <source>
        <strain evidence="7">CICC 10671\DSM 43846</strain>
    </source>
</reference>
<name>A0A8I1A8J5_THEIN</name>
<keyword evidence="7" id="KW-1185">Reference proteome</keyword>
<dbReference type="SUPFAM" id="SSF56399">
    <property type="entry name" value="ADP-ribosylation"/>
    <property type="match status" value="1"/>
</dbReference>
<evidence type="ECO:0000256" key="5">
    <source>
        <dbReference type="HAMAP-Rule" id="MF_00299"/>
    </source>
</evidence>
<dbReference type="InterPro" id="IPR042081">
    <property type="entry name" value="RNA_2'-PTrans_C"/>
</dbReference>
<dbReference type="Gene3D" id="1.10.10.970">
    <property type="entry name" value="RNA 2'-phosphotransferase, Tpt1/KptA family, N-terminal domain"/>
    <property type="match status" value="1"/>
</dbReference>
<organism evidence="6 7">
    <name type="scientific">Thermoactinomyces intermedius</name>
    <dbReference type="NCBI Taxonomy" id="2024"/>
    <lineage>
        <taxon>Bacteria</taxon>
        <taxon>Bacillati</taxon>
        <taxon>Bacillota</taxon>
        <taxon>Bacilli</taxon>
        <taxon>Bacillales</taxon>
        <taxon>Thermoactinomycetaceae</taxon>
        <taxon>Thermoactinomyces</taxon>
    </lineage>
</organism>
<dbReference type="Pfam" id="PF01885">
    <property type="entry name" value="PTS_2-RNA"/>
    <property type="match status" value="1"/>
</dbReference>
<evidence type="ECO:0000256" key="3">
    <source>
        <dbReference type="ARBA" id="ARBA00023027"/>
    </source>
</evidence>
<evidence type="ECO:0000313" key="7">
    <source>
        <dbReference type="Proteomes" id="UP000633619"/>
    </source>
</evidence>
<evidence type="ECO:0000256" key="1">
    <source>
        <dbReference type="ARBA" id="ARBA00009836"/>
    </source>
</evidence>
<dbReference type="GO" id="GO:0000215">
    <property type="term" value="F:tRNA 2'-phosphotransferase activity"/>
    <property type="evidence" value="ECO:0007669"/>
    <property type="project" value="TreeGrafter"/>
</dbReference>
<dbReference type="InterPro" id="IPR042080">
    <property type="entry name" value="RNA_2'-PTrans_N"/>
</dbReference>
<evidence type="ECO:0000256" key="4">
    <source>
        <dbReference type="ARBA" id="ARBA00025212"/>
    </source>
</evidence>
<accession>A0A8I1A8J5</accession>
<keyword evidence="3 5" id="KW-0520">NAD</keyword>
<dbReference type="PANTHER" id="PTHR12684">
    <property type="entry name" value="PUTATIVE PHOSPHOTRANSFERASE"/>
    <property type="match status" value="1"/>
</dbReference>